<name>B4SGU6_PELPB</name>
<dbReference type="eggNOG" id="ENOG50344U5">
    <property type="taxonomic scope" value="Bacteria"/>
</dbReference>
<evidence type="ECO:0008006" key="3">
    <source>
        <dbReference type="Google" id="ProtNLM"/>
    </source>
</evidence>
<reference evidence="1 2" key="1">
    <citation type="submission" date="2008-06" db="EMBL/GenBank/DDBJ databases">
        <title>Complete sequence of Pelodictyon phaeoclathratiforme BU-1.</title>
        <authorList>
            <consortium name="US DOE Joint Genome Institute"/>
            <person name="Lucas S."/>
            <person name="Copeland A."/>
            <person name="Lapidus A."/>
            <person name="Glavina del Rio T."/>
            <person name="Dalin E."/>
            <person name="Tice H."/>
            <person name="Bruce D."/>
            <person name="Goodwin L."/>
            <person name="Pitluck S."/>
            <person name="Schmutz J."/>
            <person name="Larimer F."/>
            <person name="Land M."/>
            <person name="Hauser L."/>
            <person name="Kyrpides N."/>
            <person name="Mikhailova N."/>
            <person name="Liu Z."/>
            <person name="Li T."/>
            <person name="Zhao F."/>
            <person name="Overmann J."/>
            <person name="Bryant D.A."/>
            <person name="Richardson P."/>
        </authorList>
    </citation>
    <scope>NUCLEOTIDE SEQUENCE [LARGE SCALE GENOMIC DNA]</scope>
    <source>
        <strain evidence="2">DSM 5477 / BU-1</strain>
    </source>
</reference>
<dbReference type="EMBL" id="CP001110">
    <property type="protein sequence ID" value="ACF43509.1"/>
    <property type="molecule type" value="Genomic_DNA"/>
</dbReference>
<dbReference type="HOGENOM" id="CLU_1197819_0_0_10"/>
<sequence>MPFIGSKYYLSKNKILFVGMDVGKDETPGRFQDLAERNTNIECDINFNPHIAGTYCSALYLLKNEKDWQNVWDKFIKYDTYSQATKIQNHKNGENPLSFVALTNLHKFVTISRVNRSGNENRKFLKKELEESLLLKEIEILKPNIILFQGKLPSSNSLREIREKNIEIIFAFHPSNRKKAGRNPQIYIRTFTEIK</sequence>
<dbReference type="AlphaFoldDB" id="B4SGU6"/>
<keyword evidence="2" id="KW-1185">Reference proteome</keyword>
<dbReference type="Gene3D" id="3.40.470.10">
    <property type="entry name" value="Uracil-DNA glycosylase-like domain"/>
    <property type="match status" value="1"/>
</dbReference>
<proteinExistence type="predicted"/>
<dbReference type="KEGG" id="pph:Ppha_1238"/>
<organism evidence="1 2">
    <name type="scientific">Pelodictyon phaeoclathratiforme (strain DSM 5477 / BU-1)</name>
    <dbReference type="NCBI Taxonomy" id="324925"/>
    <lineage>
        <taxon>Bacteria</taxon>
        <taxon>Pseudomonadati</taxon>
        <taxon>Chlorobiota</taxon>
        <taxon>Chlorobiia</taxon>
        <taxon>Chlorobiales</taxon>
        <taxon>Chlorobiaceae</taxon>
        <taxon>Chlorobium/Pelodictyon group</taxon>
        <taxon>Pelodictyon</taxon>
    </lineage>
</organism>
<accession>B4SGU6</accession>
<evidence type="ECO:0000313" key="2">
    <source>
        <dbReference type="Proteomes" id="UP000002724"/>
    </source>
</evidence>
<gene>
    <name evidence="1" type="ordered locus">Ppha_1238</name>
</gene>
<protein>
    <recommendedName>
        <fullName evidence="3">Uracil-DNA glycosylase-like domain-containing protein</fullName>
    </recommendedName>
</protein>
<dbReference type="STRING" id="324925.Ppha_1238"/>
<dbReference type="Proteomes" id="UP000002724">
    <property type="component" value="Chromosome"/>
</dbReference>
<dbReference type="InterPro" id="IPR036895">
    <property type="entry name" value="Uracil-DNA_glycosylase-like_sf"/>
</dbReference>
<evidence type="ECO:0000313" key="1">
    <source>
        <dbReference type="EMBL" id="ACF43509.1"/>
    </source>
</evidence>